<proteinExistence type="predicted"/>
<protein>
    <submittedName>
        <fullName evidence="3">Uncharacterized protein</fullName>
    </submittedName>
</protein>
<keyword evidence="4" id="KW-1185">Reference proteome</keyword>
<comment type="caution">
    <text evidence="3">The sequence shown here is derived from an EMBL/GenBank/DDBJ whole genome shotgun (WGS) entry which is preliminary data.</text>
</comment>
<feature type="compositionally biased region" description="Polar residues" evidence="1">
    <location>
        <begin position="153"/>
        <end position="163"/>
    </location>
</feature>
<feature type="region of interest" description="Disordered" evidence="1">
    <location>
        <begin position="129"/>
        <end position="234"/>
    </location>
</feature>
<feature type="compositionally biased region" description="Basic and acidic residues" evidence="1">
    <location>
        <begin position="198"/>
        <end position="214"/>
    </location>
</feature>
<keyword evidence="2" id="KW-0472">Membrane</keyword>
<evidence type="ECO:0000313" key="4">
    <source>
        <dbReference type="Proteomes" id="UP000077202"/>
    </source>
</evidence>
<feature type="compositionally biased region" description="Basic and acidic residues" evidence="1">
    <location>
        <begin position="290"/>
        <end position="314"/>
    </location>
</feature>
<dbReference type="AlphaFoldDB" id="A0A176VFZ5"/>
<keyword evidence="2" id="KW-0812">Transmembrane</keyword>
<gene>
    <name evidence="3" type="ORF">AXG93_1860s1110</name>
</gene>
<accession>A0A176VFZ5</accession>
<sequence length="440" mass="48946">MQSKRASSFTSAISVTWLVAVSNSTSLVITRWTETRPHLRLGSFASELSFRPRAANAQTQIEDATIAQLELRETAWQLGRCLLYDDRCTTAFPHHACQRRTDGRQEGRKERTRAEIVTSFGPRTERLRRAKLLTRPARPTGARVWEERRSTDGRSGSADTEGSLTRRRSSSVRAGRQAGTGQRLERGRASPEGQWTRGGEESREARGGRGKGEGEGEGEMSKLPSAEEECNSPVPSEVAVAKWARADRLPAGPGHRLRAGASWLVLPWQRQRPRDEGLLFVPLLASKRARGGEREGGREGGRQAERQTDRQAGRHERRKGGGGGAQGKLKGSAAPGRAFLCRCSVALVLLLLPREGRSGSFFFFFFFFLCWLGERRRRWCRREGGQCAAWLEKSRRGRIEPPWGLRCLFMASQRRRSGTLTLNIGVPQPFPVGAFGAKGK</sequence>
<organism evidence="3 4">
    <name type="scientific">Marchantia polymorpha subsp. ruderalis</name>
    <dbReference type="NCBI Taxonomy" id="1480154"/>
    <lineage>
        <taxon>Eukaryota</taxon>
        <taxon>Viridiplantae</taxon>
        <taxon>Streptophyta</taxon>
        <taxon>Embryophyta</taxon>
        <taxon>Marchantiophyta</taxon>
        <taxon>Marchantiopsida</taxon>
        <taxon>Marchantiidae</taxon>
        <taxon>Marchantiales</taxon>
        <taxon>Marchantiaceae</taxon>
        <taxon>Marchantia</taxon>
    </lineage>
</organism>
<keyword evidence="2" id="KW-1133">Transmembrane helix</keyword>
<feature type="transmembrane region" description="Helical" evidence="2">
    <location>
        <begin position="356"/>
        <end position="373"/>
    </location>
</feature>
<feature type="region of interest" description="Disordered" evidence="1">
    <location>
        <begin position="290"/>
        <end position="329"/>
    </location>
</feature>
<name>A0A176VFZ5_MARPO</name>
<dbReference type="Proteomes" id="UP000077202">
    <property type="component" value="Unassembled WGS sequence"/>
</dbReference>
<reference evidence="3" key="1">
    <citation type="submission" date="2016-03" db="EMBL/GenBank/DDBJ databases">
        <title>Mechanisms controlling the formation of the plant cell surface in tip-growing cells are functionally conserved among land plants.</title>
        <authorList>
            <person name="Honkanen S."/>
            <person name="Jones V.A."/>
            <person name="Morieri G."/>
            <person name="Champion C."/>
            <person name="Hetherington A.J."/>
            <person name="Kelly S."/>
            <person name="Saint-Marcoux D."/>
            <person name="Proust H."/>
            <person name="Prescott H."/>
            <person name="Dolan L."/>
        </authorList>
    </citation>
    <scope>NUCLEOTIDE SEQUENCE [LARGE SCALE GENOMIC DNA]</scope>
    <source>
        <tissue evidence="3">Whole gametophyte</tissue>
    </source>
</reference>
<dbReference type="EMBL" id="LVLJ01003902">
    <property type="protein sequence ID" value="OAE19302.1"/>
    <property type="molecule type" value="Genomic_DNA"/>
</dbReference>
<evidence type="ECO:0000256" key="1">
    <source>
        <dbReference type="SAM" id="MobiDB-lite"/>
    </source>
</evidence>
<evidence type="ECO:0000313" key="3">
    <source>
        <dbReference type="EMBL" id="OAE19302.1"/>
    </source>
</evidence>
<evidence type="ECO:0000256" key="2">
    <source>
        <dbReference type="SAM" id="Phobius"/>
    </source>
</evidence>